<dbReference type="GO" id="GO:0000127">
    <property type="term" value="C:transcription factor TFIIIC complex"/>
    <property type="evidence" value="ECO:0007669"/>
    <property type="project" value="InterPro"/>
</dbReference>
<dbReference type="PANTHER" id="PTHR15180">
    <property type="entry name" value="GENERAL TRANSCRIPTION FACTOR 3C POLYPEPTIDE 1"/>
    <property type="match status" value="1"/>
</dbReference>
<evidence type="ECO:0000256" key="5">
    <source>
        <dbReference type="ARBA" id="ARBA00023242"/>
    </source>
</evidence>
<accession>A0A8H7ET10</accession>
<dbReference type="InterPro" id="IPR056467">
    <property type="entry name" value="eWH_GTF3C1"/>
</dbReference>
<dbReference type="Pfam" id="PF04182">
    <property type="entry name" value="B-block_TFIIIC"/>
    <property type="match status" value="1"/>
</dbReference>
<dbReference type="OrthoDB" id="68020at2759"/>
<keyword evidence="3" id="KW-0238">DNA-binding</keyword>
<keyword evidence="4" id="KW-0804">Transcription</keyword>
<evidence type="ECO:0000256" key="3">
    <source>
        <dbReference type="ARBA" id="ARBA00023125"/>
    </source>
</evidence>
<evidence type="ECO:0000313" key="9">
    <source>
        <dbReference type="Proteomes" id="UP000605846"/>
    </source>
</evidence>
<organism evidence="8 9">
    <name type="scientific">Apophysomyces ossiformis</name>
    <dbReference type="NCBI Taxonomy" id="679940"/>
    <lineage>
        <taxon>Eukaryota</taxon>
        <taxon>Fungi</taxon>
        <taxon>Fungi incertae sedis</taxon>
        <taxon>Mucoromycota</taxon>
        <taxon>Mucoromycotina</taxon>
        <taxon>Mucoromycetes</taxon>
        <taxon>Mucorales</taxon>
        <taxon>Mucorineae</taxon>
        <taxon>Mucoraceae</taxon>
        <taxon>Apophysomyces</taxon>
    </lineage>
</organism>
<keyword evidence="5" id="KW-0539">Nucleus</keyword>
<dbReference type="GO" id="GO:0042791">
    <property type="term" value="P:5S class rRNA transcription by RNA polymerase III"/>
    <property type="evidence" value="ECO:0007669"/>
    <property type="project" value="TreeGrafter"/>
</dbReference>
<reference evidence="8" key="1">
    <citation type="submission" date="2020-01" db="EMBL/GenBank/DDBJ databases">
        <title>Genome Sequencing of Three Apophysomyces-Like Fungal Strains Confirms a Novel Fungal Genus in the Mucoromycota with divergent Burkholderia-like Endosymbiotic Bacteria.</title>
        <authorList>
            <person name="Stajich J.E."/>
            <person name="Macias A.M."/>
            <person name="Carter-House D."/>
            <person name="Lovett B."/>
            <person name="Kasson L.R."/>
            <person name="Berry K."/>
            <person name="Grigoriev I."/>
            <person name="Chang Y."/>
            <person name="Spatafora J."/>
            <person name="Kasson M.T."/>
        </authorList>
    </citation>
    <scope>NUCLEOTIDE SEQUENCE</scope>
    <source>
        <strain evidence="8">NRRL A-21654</strain>
    </source>
</reference>
<evidence type="ECO:0000256" key="2">
    <source>
        <dbReference type="ARBA" id="ARBA00022553"/>
    </source>
</evidence>
<dbReference type="GO" id="GO:0005634">
    <property type="term" value="C:nucleus"/>
    <property type="evidence" value="ECO:0007669"/>
    <property type="project" value="UniProtKB-SubCell"/>
</dbReference>
<feature type="domain" description="Myb-like" evidence="7">
    <location>
        <begin position="905"/>
        <end position="962"/>
    </location>
</feature>
<dbReference type="InterPro" id="IPR009057">
    <property type="entry name" value="Homeodomain-like_sf"/>
</dbReference>
<dbReference type="Pfam" id="PF20222">
    <property type="entry name" value="DUF6581"/>
    <property type="match status" value="1"/>
</dbReference>
<dbReference type="GO" id="GO:0006384">
    <property type="term" value="P:transcription initiation at RNA polymerase III promoter"/>
    <property type="evidence" value="ECO:0007669"/>
    <property type="project" value="InterPro"/>
</dbReference>
<dbReference type="SUPFAM" id="SSF46689">
    <property type="entry name" value="Homeodomain-like"/>
    <property type="match status" value="1"/>
</dbReference>
<proteinExistence type="predicted"/>
<feature type="region of interest" description="Disordered" evidence="6">
    <location>
        <begin position="298"/>
        <end position="395"/>
    </location>
</feature>
<sequence length="1449" mass="165789">MFSMDPRKIFHHLKRLQQAKLIIKRPTVQSGTYTNLCLHVRFATESTKNKNDIDDKKVPHANEETVGPDGSWQYDAVLKRLTQLLRDAKDNTMTLSDLIGALVSWARAFITKLHEKKYLEKVNVMTETQKCIRCVRLPKQPEREMETDVERMGEAEIYQGPKTNGIPLGLPMEYMIYRHIADSGEKGLSRKELEELMPGVSPESIRSTLKLATEEAPVHWKEYQIYFIVETVGKCRQYRYFSRTGWIKYQKKQGNDFDMIRKDDVQDKVSKEEPESIYSHMLQREEFAETSLPERKKRPLVNVTEHKKRARQSKSLVATEEISKGRKRKATADTLDSLDYEPVAVQRQVKRPSRIQSDKATDESENSASTICQLSGETQSISNSDSCSTPAEDISKSSAQALSGLKRAMKTANSTTEKRKTLLLSMVLERRVLEANSELMMILTESEGAQAKHKIARTTLTRLAESLRDTGAIRMVKTIIPTLSGGTVRKTLLLHPDLVEESEEVQTYLKHAQQEKLVKSGSKHVKLKTVHTDVQQSEANERTSSTQASFPSFALQYGWIPSKWLRAKELHLYMLRLVLREKYKETNHTLESRTIAIKDLLEDFLTNMPLTFFLKVVGVFRTSRILATFLSDHDIKDMTMADLSSDMKLEFTGLYFGGRLRTILRTLLTILRDLELIETVRHPSEKGLVACKIDSAYRLLEVAYIKDFSKPDRPVLRKLQLYSIEDALNYWNELQMTCTQTPNEDCFASDNIDSPGKDSLATIAKATTWGTGLVLSKEQRRQLDVYVDKTTGKAPFEDFLLCKKLSLDTGLPADRIRRYFKATVLAHESKMKRVNRQRIKVDREQQSEDARKQAVSALVRASMQHRRIMPAKGNGEKVELVQPTFVGSRNILRRKLHEQGGGLLRGVYEEKKWTDIERDVLLHAYSIMQYRANRTSFYWNPIVQVLPNRSPEDCRHLWLSMRQKIPNIYTQVQQLQSQWSKAYEKGIASKEIFDERPWDTKNYDLAGYLEYFLAFLINEPKYVDSSYVSSARVKSKWETENLLLQANTLNVNEENRFDEPVALTKNEQESNTALLLAVLIKMILITPNERYSRMEAFSLLRQYPSEKIDEAISLLYRSGAIIKRRIGSCHNNLADNIAVPNSLTGGWMACVLNLISQQKILINMNSREQFLMLRRGQSYPKLYYGCSLCDKWVSRDMLLQLRIQKQLSPVTAGQLRSAKISPVSRKEIQETLAQIAKKEPHAEKIYAALQSFKQYGATRLEIKTQFRCSRKYAIGSKVSDTAIERCLQLFQSSSPLLALEVGYDIPLMVAIEYAAPWLLTSTKDETCMYYKPRMWCDLQGNTMDAAMSGCVQAVLGHILLNPGITQATLRDKFAGFLTVCELRDVLNCLVDTKAVRRKFVQQVGGRATLFSKSIQNTMIGANAIVSDQSSHYWASEDYYAKIFIYNAGS</sequence>
<evidence type="ECO:0000259" key="7">
    <source>
        <dbReference type="PROSITE" id="PS50090"/>
    </source>
</evidence>
<dbReference type="InterPro" id="IPR044210">
    <property type="entry name" value="Tfc3-like"/>
</dbReference>
<keyword evidence="2" id="KW-0597">Phosphoprotein</keyword>
<evidence type="ECO:0000256" key="6">
    <source>
        <dbReference type="SAM" id="MobiDB-lite"/>
    </source>
</evidence>
<dbReference type="GO" id="GO:0003677">
    <property type="term" value="F:DNA binding"/>
    <property type="evidence" value="ECO:0007669"/>
    <property type="project" value="UniProtKB-KW"/>
</dbReference>
<gene>
    <name evidence="8" type="ORF">EC973_009385</name>
</gene>
<dbReference type="InterPro" id="IPR001005">
    <property type="entry name" value="SANT/Myb"/>
</dbReference>
<evidence type="ECO:0000313" key="8">
    <source>
        <dbReference type="EMBL" id="KAF7725768.1"/>
    </source>
</evidence>
<dbReference type="PANTHER" id="PTHR15180:SF1">
    <property type="entry name" value="GENERAL TRANSCRIPTION FACTOR 3C POLYPEPTIDE 1"/>
    <property type="match status" value="1"/>
</dbReference>
<dbReference type="EMBL" id="JABAYA010000090">
    <property type="protein sequence ID" value="KAF7725768.1"/>
    <property type="molecule type" value="Genomic_DNA"/>
</dbReference>
<dbReference type="Pfam" id="PF24101">
    <property type="entry name" value="WHD_GTF3C1"/>
    <property type="match status" value="1"/>
</dbReference>
<dbReference type="CDD" id="cd00167">
    <property type="entry name" value="SANT"/>
    <property type="match status" value="1"/>
</dbReference>
<feature type="compositionally biased region" description="Polar residues" evidence="6">
    <location>
        <begin position="366"/>
        <end position="389"/>
    </location>
</feature>
<evidence type="ECO:0000256" key="1">
    <source>
        <dbReference type="ARBA" id="ARBA00004123"/>
    </source>
</evidence>
<comment type="subcellular location">
    <subcellularLocation>
        <location evidence="1">Nucleus</location>
    </subcellularLocation>
</comment>
<dbReference type="InterPro" id="IPR046488">
    <property type="entry name" value="Sfc3/Tfc3_C"/>
</dbReference>
<dbReference type="InterPro" id="IPR007309">
    <property type="entry name" value="TFIIIC_Bblock-bd"/>
</dbReference>
<name>A0A8H7ET10_9FUNG</name>
<dbReference type="Proteomes" id="UP000605846">
    <property type="component" value="Unassembled WGS sequence"/>
</dbReference>
<dbReference type="PROSITE" id="PS50090">
    <property type="entry name" value="MYB_LIKE"/>
    <property type="match status" value="1"/>
</dbReference>
<comment type="caution">
    <text evidence="8">The sequence shown here is derived from an EMBL/GenBank/DDBJ whole genome shotgun (WGS) entry which is preliminary data.</text>
</comment>
<evidence type="ECO:0000256" key="4">
    <source>
        <dbReference type="ARBA" id="ARBA00023163"/>
    </source>
</evidence>
<keyword evidence="9" id="KW-1185">Reference proteome</keyword>
<dbReference type="Gene3D" id="1.10.10.60">
    <property type="entry name" value="Homeodomain-like"/>
    <property type="match status" value="1"/>
</dbReference>
<protein>
    <recommendedName>
        <fullName evidence="7">Myb-like domain-containing protein</fullName>
    </recommendedName>
</protein>